<gene>
    <name evidence="1" type="ORF">BK123_24250</name>
</gene>
<dbReference type="AlphaFoldDB" id="A0A1R1AVA2"/>
<dbReference type="InterPro" id="IPR025619">
    <property type="entry name" value="YlzJ"/>
</dbReference>
<comment type="caution">
    <text evidence="1">The sequence shown here is derived from an EMBL/GenBank/DDBJ whole genome shotgun (WGS) entry which is preliminary data.</text>
</comment>
<protein>
    <submittedName>
        <fullName evidence="1">Uncharacterized protein</fullName>
    </submittedName>
</protein>
<dbReference type="Pfam" id="PF14035">
    <property type="entry name" value="YlzJ"/>
    <property type="match status" value="1"/>
</dbReference>
<dbReference type="Proteomes" id="UP000187074">
    <property type="component" value="Unassembled WGS sequence"/>
</dbReference>
<accession>A0A1R1AVA2</accession>
<dbReference type="STRING" id="1401.BK123_24250"/>
<organism evidence="1 2">
    <name type="scientific">Paenibacillus lautus</name>
    <name type="common">Bacillus lautus</name>
    <dbReference type="NCBI Taxonomy" id="1401"/>
    <lineage>
        <taxon>Bacteria</taxon>
        <taxon>Bacillati</taxon>
        <taxon>Bacillota</taxon>
        <taxon>Bacilli</taxon>
        <taxon>Bacillales</taxon>
        <taxon>Paenibacillaceae</taxon>
        <taxon>Paenibacillus</taxon>
    </lineage>
</organism>
<sequence>MIWYSVMPLDPIGMLQGEQAAVTSREVRVEGILMEVEPMAEDQAKIVRLLDCGLQDYLNPRYAPGAMIRYIPTVENEAKG</sequence>
<name>A0A1R1AVA2_PAELA</name>
<proteinExistence type="predicted"/>
<dbReference type="EMBL" id="MRTF01000009">
    <property type="protein sequence ID" value="OME89501.1"/>
    <property type="molecule type" value="Genomic_DNA"/>
</dbReference>
<reference evidence="1 2" key="1">
    <citation type="submission" date="2016-11" db="EMBL/GenBank/DDBJ databases">
        <title>Paenibacillus species isolates.</title>
        <authorList>
            <person name="Beno S.M."/>
        </authorList>
    </citation>
    <scope>NUCLEOTIDE SEQUENCE [LARGE SCALE GENOMIC DNA]</scope>
    <source>
        <strain evidence="1 2">FSL F4-0100</strain>
    </source>
</reference>
<evidence type="ECO:0000313" key="2">
    <source>
        <dbReference type="Proteomes" id="UP000187074"/>
    </source>
</evidence>
<dbReference type="RefSeq" id="WP_076324945.1">
    <property type="nucleotide sequence ID" value="NZ_BOSB01000001.1"/>
</dbReference>
<evidence type="ECO:0000313" key="1">
    <source>
        <dbReference type="EMBL" id="OME89501.1"/>
    </source>
</evidence>
<dbReference type="OrthoDB" id="1683573at2"/>